<accession>A0ABD6B9Z6</accession>
<evidence type="ECO:0000313" key="8">
    <source>
        <dbReference type="EMBL" id="MFD1527740.1"/>
    </source>
</evidence>
<dbReference type="InterPro" id="IPR013740">
    <property type="entry name" value="Redoxin"/>
</dbReference>
<dbReference type="InterPro" id="IPR036249">
    <property type="entry name" value="Thioredoxin-like_sf"/>
</dbReference>
<organism evidence="8 9">
    <name type="scientific">Halolamina salina</name>
    <dbReference type="NCBI Taxonomy" id="1220023"/>
    <lineage>
        <taxon>Archaea</taxon>
        <taxon>Methanobacteriati</taxon>
        <taxon>Methanobacteriota</taxon>
        <taxon>Stenosarchaea group</taxon>
        <taxon>Halobacteria</taxon>
        <taxon>Halobacteriales</taxon>
        <taxon>Haloferacaceae</taxon>
    </lineage>
</organism>
<evidence type="ECO:0000256" key="3">
    <source>
        <dbReference type="ARBA" id="ARBA00023002"/>
    </source>
</evidence>
<feature type="region of interest" description="Disordered" evidence="6">
    <location>
        <begin position="1"/>
        <end position="25"/>
    </location>
</feature>
<dbReference type="InterPro" id="IPR050924">
    <property type="entry name" value="Peroxiredoxin_BCP/PrxQ"/>
</dbReference>
<dbReference type="RefSeq" id="WP_379730338.1">
    <property type="nucleotide sequence ID" value="NZ_JBHSWZ010000001.1"/>
</dbReference>
<proteinExistence type="predicted"/>
<name>A0ABD6B9Z6_9EURY</name>
<dbReference type="EC" id="1.11.1.24" evidence="8"/>
<dbReference type="SUPFAM" id="SSF52833">
    <property type="entry name" value="Thioredoxin-like"/>
    <property type="match status" value="1"/>
</dbReference>
<keyword evidence="3 8" id="KW-0560">Oxidoreductase</keyword>
<dbReference type="EMBL" id="JBHUDH010000256">
    <property type="protein sequence ID" value="MFD1527740.1"/>
    <property type="molecule type" value="Genomic_DNA"/>
</dbReference>
<evidence type="ECO:0000256" key="4">
    <source>
        <dbReference type="ARBA" id="ARBA00023157"/>
    </source>
</evidence>
<evidence type="ECO:0000256" key="5">
    <source>
        <dbReference type="ARBA" id="ARBA00023284"/>
    </source>
</evidence>
<comment type="caution">
    <text evidence="8">The sequence shown here is derived from an EMBL/GenBank/DDBJ whole genome shotgun (WGS) entry which is preliminary data.</text>
</comment>
<keyword evidence="2" id="KW-0049">Antioxidant</keyword>
<evidence type="ECO:0000313" key="9">
    <source>
        <dbReference type="Proteomes" id="UP001597111"/>
    </source>
</evidence>
<reference evidence="8 9" key="1">
    <citation type="journal article" date="2019" name="Int. J. Syst. Evol. Microbiol.">
        <title>The Global Catalogue of Microorganisms (GCM) 10K type strain sequencing project: providing services to taxonomists for standard genome sequencing and annotation.</title>
        <authorList>
            <consortium name="The Broad Institute Genomics Platform"/>
            <consortium name="The Broad Institute Genome Sequencing Center for Infectious Disease"/>
            <person name="Wu L."/>
            <person name="Ma J."/>
        </authorList>
    </citation>
    <scope>NUCLEOTIDE SEQUENCE [LARGE SCALE GENOMIC DNA]</scope>
    <source>
        <strain evidence="8 9">CGMCC 1.12285</strain>
    </source>
</reference>
<keyword evidence="1 8" id="KW-0575">Peroxidase</keyword>
<evidence type="ECO:0000256" key="2">
    <source>
        <dbReference type="ARBA" id="ARBA00022862"/>
    </source>
</evidence>
<dbReference type="PANTHER" id="PTHR42801:SF21">
    <property type="entry name" value="BCPB PROTEIN"/>
    <property type="match status" value="1"/>
</dbReference>
<dbReference type="GO" id="GO:0140824">
    <property type="term" value="F:thioredoxin-dependent peroxiredoxin activity"/>
    <property type="evidence" value="ECO:0007669"/>
    <property type="project" value="UniProtKB-EC"/>
</dbReference>
<evidence type="ECO:0000256" key="6">
    <source>
        <dbReference type="SAM" id="MobiDB-lite"/>
    </source>
</evidence>
<dbReference type="Pfam" id="PF08534">
    <property type="entry name" value="Redoxin"/>
    <property type="match status" value="1"/>
</dbReference>
<dbReference type="Gene3D" id="3.40.30.10">
    <property type="entry name" value="Glutaredoxin"/>
    <property type="match status" value="1"/>
</dbReference>
<dbReference type="PANTHER" id="PTHR42801">
    <property type="entry name" value="THIOREDOXIN-DEPENDENT PEROXIDE REDUCTASE"/>
    <property type="match status" value="1"/>
</dbReference>
<protein>
    <submittedName>
        <fullName evidence="8">Peroxiredoxin</fullName>
        <ecNumber evidence="8">1.11.1.24</ecNumber>
    </submittedName>
</protein>
<keyword evidence="4" id="KW-1015">Disulfide bond</keyword>
<dbReference type="Proteomes" id="UP001597111">
    <property type="component" value="Unassembled WGS sequence"/>
</dbReference>
<dbReference type="InterPro" id="IPR013766">
    <property type="entry name" value="Thioredoxin_domain"/>
</dbReference>
<dbReference type="CDD" id="cd03017">
    <property type="entry name" value="PRX_BCP"/>
    <property type="match status" value="1"/>
</dbReference>
<keyword evidence="5" id="KW-0676">Redox-active center</keyword>
<evidence type="ECO:0000256" key="1">
    <source>
        <dbReference type="ARBA" id="ARBA00022559"/>
    </source>
</evidence>
<dbReference type="AlphaFoldDB" id="A0ABD6B9Z6"/>
<dbReference type="PROSITE" id="PS51352">
    <property type="entry name" value="THIOREDOXIN_2"/>
    <property type="match status" value="1"/>
</dbReference>
<sequence>MSKDFPLPDDLPEPEDDGAADHLPGMEMVDVSLESTDGATVNLQELPPRTVIYVYPLTGRPDKDVIPEGWEDVPGARGCTPESRGFRSHYDKLRNNGVGEVFGLSTQSSEYQREARDRLDLPFEMLSDAEWELASELDLPTFTIEGDEYLKRLTLVVSDGRIEHIFYPIFPPDEHASEVLEWVRENPR</sequence>
<evidence type="ECO:0000259" key="7">
    <source>
        <dbReference type="PROSITE" id="PS51352"/>
    </source>
</evidence>
<keyword evidence="9" id="KW-1185">Reference proteome</keyword>
<gene>
    <name evidence="8" type="ORF">ACFR9S_15785</name>
</gene>
<feature type="domain" description="Thioredoxin" evidence="7">
    <location>
        <begin position="22"/>
        <end position="188"/>
    </location>
</feature>